<name>A0A914E1F4_9BILA</name>
<evidence type="ECO:0000313" key="2">
    <source>
        <dbReference type="WBParaSite" id="ACRNAN_scaffold4963.g26438.t1"/>
    </source>
</evidence>
<dbReference type="WBParaSite" id="ACRNAN_scaffold4963.g26438.t1">
    <property type="protein sequence ID" value="ACRNAN_scaffold4963.g26438.t1"/>
    <property type="gene ID" value="ACRNAN_scaffold4963.g26438"/>
</dbReference>
<reference evidence="2" key="1">
    <citation type="submission" date="2022-11" db="UniProtKB">
        <authorList>
            <consortium name="WormBaseParasite"/>
        </authorList>
    </citation>
    <scope>IDENTIFICATION</scope>
</reference>
<dbReference type="InterPro" id="IPR036397">
    <property type="entry name" value="RNaseH_sf"/>
</dbReference>
<dbReference type="GO" id="GO:0003676">
    <property type="term" value="F:nucleic acid binding"/>
    <property type="evidence" value="ECO:0007669"/>
    <property type="project" value="InterPro"/>
</dbReference>
<dbReference type="Gene3D" id="3.30.420.10">
    <property type="entry name" value="Ribonuclease H-like superfamily/Ribonuclease H"/>
    <property type="match status" value="1"/>
</dbReference>
<dbReference type="AlphaFoldDB" id="A0A914E1F4"/>
<accession>A0A914E1F4</accession>
<protein>
    <submittedName>
        <fullName evidence="2">Uncharacterized protein</fullName>
    </submittedName>
</protein>
<evidence type="ECO:0000313" key="1">
    <source>
        <dbReference type="Proteomes" id="UP000887540"/>
    </source>
</evidence>
<proteinExistence type="predicted"/>
<sequence length="114" mass="13712">MSIFSERTHRNIESQECYKQLKMKDSMKVFVRILRVVQNYCTFFHRFLNPCDFFQWSYLEDKVNAEAHETVESLQEEALEHAFQELDQDMINRAIDDWMRRLDAVISAEGGHFE</sequence>
<dbReference type="Proteomes" id="UP000887540">
    <property type="component" value="Unplaced"/>
</dbReference>
<organism evidence="1 2">
    <name type="scientific">Acrobeloides nanus</name>
    <dbReference type="NCBI Taxonomy" id="290746"/>
    <lineage>
        <taxon>Eukaryota</taxon>
        <taxon>Metazoa</taxon>
        <taxon>Ecdysozoa</taxon>
        <taxon>Nematoda</taxon>
        <taxon>Chromadorea</taxon>
        <taxon>Rhabditida</taxon>
        <taxon>Tylenchina</taxon>
        <taxon>Cephalobomorpha</taxon>
        <taxon>Cephaloboidea</taxon>
        <taxon>Cephalobidae</taxon>
        <taxon>Acrobeloides</taxon>
    </lineage>
</organism>
<keyword evidence="1" id="KW-1185">Reference proteome</keyword>